<name>A0ABW1NL82_9ACTN</name>
<reference evidence="2" key="1">
    <citation type="journal article" date="2019" name="Int. J. Syst. Evol. Microbiol.">
        <title>The Global Catalogue of Microorganisms (GCM) 10K type strain sequencing project: providing services to taxonomists for standard genome sequencing and annotation.</title>
        <authorList>
            <consortium name="The Broad Institute Genomics Platform"/>
            <consortium name="The Broad Institute Genome Sequencing Center for Infectious Disease"/>
            <person name="Wu L."/>
            <person name="Ma J."/>
        </authorList>
    </citation>
    <scope>NUCLEOTIDE SEQUENCE [LARGE SCALE GENOMIC DNA]</scope>
    <source>
        <strain evidence="2">JCM 30346</strain>
    </source>
</reference>
<protein>
    <submittedName>
        <fullName evidence="1">Uncharacterized protein</fullName>
    </submittedName>
</protein>
<keyword evidence="2" id="KW-1185">Reference proteome</keyword>
<comment type="caution">
    <text evidence="1">The sequence shown here is derived from an EMBL/GenBank/DDBJ whole genome shotgun (WGS) entry which is preliminary data.</text>
</comment>
<proteinExistence type="predicted"/>
<sequence length="92" mass="10082">METQGDSGAYAHMERQRAQERFTCPGCGAVSRLEPIARTLTTAAPSWEMWLRARGDEVTAKIRVGTQITERTGKGNVDMTAMLTEAWHAATG</sequence>
<gene>
    <name evidence="1" type="ORF">ACFP1K_21775</name>
</gene>
<organism evidence="1 2">
    <name type="scientific">Sphaerisporangium aureirubrum</name>
    <dbReference type="NCBI Taxonomy" id="1544736"/>
    <lineage>
        <taxon>Bacteria</taxon>
        <taxon>Bacillati</taxon>
        <taxon>Actinomycetota</taxon>
        <taxon>Actinomycetes</taxon>
        <taxon>Streptosporangiales</taxon>
        <taxon>Streptosporangiaceae</taxon>
        <taxon>Sphaerisporangium</taxon>
    </lineage>
</organism>
<evidence type="ECO:0000313" key="1">
    <source>
        <dbReference type="EMBL" id="MFC6083811.1"/>
    </source>
</evidence>
<dbReference type="EMBL" id="JBHSRF010000033">
    <property type="protein sequence ID" value="MFC6083811.1"/>
    <property type="molecule type" value="Genomic_DNA"/>
</dbReference>
<evidence type="ECO:0000313" key="2">
    <source>
        <dbReference type="Proteomes" id="UP001596137"/>
    </source>
</evidence>
<dbReference type="RefSeq" id="WP_380756191.1">
    <property type="nucleotide sequence ID" value="NZ_JBHSRF010000033.1"/>
</dbReference>
<dbReference type="Proteomes" id="UP001596137">
    <property type="component" value="Unassembled WGS sequence"/>
</dbReference>
<accession>A0ABW1NL82</accession>